<name>A0A6G0WIV9_APHCR</name>
<gene>
    <name evidence="1" type="ORF">FWK35_00034089</name>
</gene>
<dbReference type="PANTHER" id="PTHR37162">
    <property type="entry name" value="HAT FAMILY DIMERISATION DOMAINCONTAINING PROTEIN-RELATED"/>
    <property type="match status" value="1"/>
</dbReference>
<dbReference type="EMBL" id="VUJU01008692">
    <property type="protein sequence ID" value="KAF0727145.1"/>
    <property type="molecule type" value="Genomic_DNA"/>
</dbReference>
<accession>A0A6G0WIV9</accession>
<evidence type="ECO:0000313" key="2">
    <source>
        <dbReference type="Proteomes" id="UP000478052"/>
    </source>
</evidence>
<dbReference type="SUPFAM" id="SSF53098">
    <property type="entry name" value="Ribonuclease H-like"/>
    <property type="match status" value="1"/>
</dbReference>
<dbReference type="InterPro" id="IPR012337">
    <property type="entry name" value="RNaseH-like_sf"/>
</dbReference>
<reference evidence="1 2" key="1">
    <citation type="submission" date="2019-08" db="EMBL/GenBank/DDBJ databases">
        <title>Whole genome of Aphis craccivora.</title>
        <authorList>
            <person name="Voronova N.V."/>
            <person name="Shulinski R.S."/>
            <person name="Bandarenka Y.V."/>
            <person name="Zhorov D.G."/>
            <person name="Warner D."/>
        </authorList>
    </citation>
    <scope>NUCLEOTIDE SEQUENCE [LARGE SCALE GENOMIC DNA]</scope>
    <source>
        <strain evidence="1">180601</strain>
        <tissue evidence="1">Whole Body</tissue>
    </source>
</reference>
<evidence type="ECO:0008006" key="3">
    <source>
        <dbReference type="Google" id="ProtNLM"/>
    </source>
</evidence>
<proteinExistence type="predicted"/>
<organism evidence="1 2">
    <name type="scientific">Aphis craccivora</name>
    <name type="common">Cowpea aphid</name>
    <dbReference type="NCBI Taxonomy" id="307492"/>
    <lineage>
        <taxon>Eukaryota</taxon>
        <taxon>Metazoa</taxon>
        <taxon>Ecdysozoa</taxon>
        <taxon>Arthropoda</taxon>
        <taxon>Hexapoda</taxon>
        <taxon>Insecta</taxon>
        <taxon>Pterygota</taxon>
        <taxon>Neoptera</taxon>
        <taxon>Paraneoptera</taxon>
        <taxon>Hemiptera</taxon>
        <taxon>Sternorrhyncha</taxon>
        <taxon>Aphidomorpha</taxon>
        <taxon>Aphidoidea</taxon>
        <taxon>Aphididae</taxon>
        <taxon>Aphidini</taxon>
        <taxon>Aphis</taxon>
        <taxon>Aphis</taxon>
    </lineage>
</organism>
<dbReference type="PANTHER" id="PTHR37162:SF1">
    <property type="entry name" value="BED-TYPE DOMAIN-CONTAINING PROTEIN"/>
    <property type="match status" value="1"/>
</dbReference>
<dbReference type="OrthoDB" id="6617543at2759"/>
<evidence type="ECO:0000313" key="1">
    <source>
        <dbReference type="EMBL" id="KAF0727145.1"/>
    </source>
</evidence>
<sequence>MQNALNIVNKLIQSHDSWELNPLFSSWLRQDKKSLSKAMCIICNTTLATELSSINRHLKSKKHVTNSLSVTKSSSIEQSFNPKITLLSENVKNAEIKLTTFIAEHNISFNSMDHFSDLIKNCFPDSEIAKNINLKRTKTTAIIKNVIGKCHKEYLIDCLKDAKFSILTDESTDISCIKQACVEVRYFNKDVGKIVNHFFELSSVFGPNDYNKAFEGATGKNLYNSLIKGFTDNNIPSENVIGFGSDGRNSMMFSNNSVASRMIHNFPGITIWTCICHSLHLCASEAGKSLPKRCEDLARSVFSFFSMSSKRSAQFVQFQEFCSTPIHKLLHPSQTRWLSLQLVVHSSNVVITQLHDKMIVTYKDILLSYMNQNYINTINVKDIDPNKSDHFLPKSQMYFGIKVLQELQKPLIFKNNALLDDFYSRTQNFLKITCLQIKKKYNFSDPVIPAIKLMDPRTALSSETRNEYNSLFHLMNLLPRITSGNEQLMQAVDSEWRTLPYLPHSNADCERIFSKINLIKVKTRNRLNTDTIQGCLFASVEIKMNTSNCVDFQPTKKMINSMTSKNLYEKENKECIEDEFDFESD</sequence>
<dbReference type="AlphaFoldDB" id="A0A6G0WIV9"/>
<keyword evidence="2" id="KW-1185">Reference proteome</keyword>
<dbReference type="Proteomes" id="UP000478052">
    <property type="component" value="Unassembled WGS sequence"/>
</dbReference>
<protein>
    <recommendedName>
        <fullName evidence="3">DUF4371 domain-containing protein</fullName>
    </recommendedName>
</protein>
<comment type="caution">
    <text evidence="1">The sequence shown here is derived from an EMBL/GenBank/DDBJ whole genome shotgun (WGS) entry which is preliminary data.</text>
</comment>